<evidence type="ECO:0000259" key="1">
    <source>
        <dbReference type="Pfam" id="PF25989"/>
    </source>
</evidence>
<dbReference type="Gene3D" id="1.10.287.470">
    <property type="entry name" value="Helix hairpin bin"/>
    <property type="match status" value="1"/>
</dbReference>
<evidence type="ECO:0000313" key="3">
    <source>
        <dbReference type="Proteomes" id="UP001161405"/>
    </source>
</evidence>
<dbReference type="Gene3D" id="2.40.50.100">
    <property type="match status" value="1"/>
</dbReference>
<dbReference type="RefSeq" id="WP_284364360.1">
    <property type="nucleotide sequence ID" value="NZ_BSNI01000002.1"/>
</dbReference>
<dbReference type="Proteomes" id="UP001161405">
    <property type="component" value="Unassembled WGS sequence"/>
</dbReference>
<dbReference type="EMBL" id="BSNI01000002">
    <property type="protein sequence ID" value="GLQ17894.1"/>
    <property type="molecule type" value="Genomic_DNA"/>
</dbReference>
<reference evidence="2" key="1">
    <citation type="journal article" date="2014" name="Int. J. Syst. Evol. Microbiol.">
        <title>Complete genome of a new Firmicutes species belonging to the dominant human colonic microbiota ('Ruminococcus bicirculans') reveals two chromosomes and a selective capacity to utilize plant glucans.</title>
        <authorList>
            <consortium name="NISC Comparative Sequencing Program"/>
            <person name="Wegmann U."/>
            <person name="Louis P."/>
            <person name="Goesmann A."/>
            <person name="Henrissat B."/>
            <person name="Duncan S.H."/>
            <person name="Flint H.J."/>
        </authorList>
    </citation>
    <scope>NUCLEOTIDE SEQUENCE</scope>
    <source>
        <strain evidence="2">NBRC 107169</strain>
    </source>
</reference>
<dbReference type="InterPro" id="IPR058637">
    <property type="entry name" value="YknX-like_C"/>
</dbReference>
<dbReference type="Gene3D" id="2.40.420.20">
    <property type="match status" value="1"/>
</dbReference>
<keyword evidence="3" id="KW-1185">Reference proteome</keyword>
<proteinExistence type="predicted"/>
<comment type="caution">
    <text evidence="2">The sequence shown here is derived from an EMBL/GenBank/DDBJ whole genome shotgun (WGS) entry which is preliminary data.</text>
</comment>
<gene>
    <name evidence="2" type="ORF">GCM10007879_21430</name>
</gene>
<protein>
    <submittedName>
        <fullName evidence="2">Membrane protein</fullName>
    </submittedName>
</protein>
<dbReference type="PANTHER" id="PTHR30469">
    <property type="entry name" value="MULTIDRUG RESISTANCE PROTEIN MDTA"/>
    <property type="match status" value="1"/>
</dbReference>
<evidence type="ECO:0000313" key="2">
    <source>
        <dbReference type="EMBL" id="GLQ17894.1"/>
    </source>
</evidence>
<name>A0ABQ5UU37_9HYPH</name>
<reference evidence="2" key="2">
    <citation type="submission" date="2023-01" db="EMBL/GenBank/DDBJ databases">
        <title>Draft genome sequence of Maritalea porphyrae strain NBRC 107169.</title>
        <authorList>
            <person name="Sun Q."/>
            <person name="Mori K."/>
        </authorList>
    </citation>
    <scope>NUCLEOTIDE SEQUENCE</scope>
    <source>
        <strain evidence="2">NBRC 107169</strain>
    </source>
</reference>
<dbReference type="Pfam" id="PF25989">
    <property type="entry name" value="YknX_C"/>
    <property type="match status" value="1"/>
</dbReference>
<sequence>MAKRKSRNWIILLVIAGVAASLVYAFWPKPIAVDFGKVERAHMIVTIDEDAKTRVQDVYTVSTPVAGRLQRVEVEPGETVIGGESIIARMLPTNPAALDVRTREQALAAVKAAEAALELAVADHNRAIADKDLSDLDLQRTKQLFDKEIVAQAALDRAERVARASDAALDTAKAAISIREADLANARARLIGFDDDPNSATAQGEGAIPMRAPVSGRVLRVMQESETTLPAGAPVLEIGDTSNGLEIVVELLSSDAVKVRVGNRVIVDNWGGPNQLDGVVTRVDPWGFTKYSALGVEEQRVNAVIEFSEPWQQRQSLGHGFRVEVMIVVWEDQNALVLPSSALFREANDWAVFTVADGSVSKRMVRIGQNNGLQAQVLEGLEEGEAIVLYPGANLVEGAKVEQRVVQ</sequence>
<accession>A0ABQ5UU37</accession>
<organism evidence="2 3">
    <name type="scientific">Maritalea porphyrae</name>
    <dbReference type="NCBI Taxonomy" id="880732"/>
    <lineage>
        <taxon>Bacteria</taxon>
        <taxon>Pseudomonadati</taxon>
        <taxon>Pseudomonadota</taxon>
        <taxon>Alphaproteobacteria</taxon>
        <taxon>Hyphomicrobiales</taxon>
        <taxon>Devosiaceae</taxon>
        <taxon>Maritalea</taxon>
    </lineage>
</organism>
<dbReference type="PANTHER" id="PTHR30469:SF15">
    <property type="entry name" value="HLYD FAMILY OF SECRETION PROTEINS"/>
    <property type="match status" value="1"/>
</dbReference>
<feature type="domain" description="YknX-like C-terminal permuted SH3-like" evidence="1">
    <location>
        <begin position="335"/>
        <end position="402"/>
    </location>
</feature>